<name>A0AAE3GWS6_9CYAN</name>
<dbReference type="PROSITE" id="PS50943">
    <property type="entry name" value="HTH_CROC1"/>
    <property type="match status" value="1"/>
</dbReference>
<dbReference type="InterPro" id="IPR001387">
    <property type="entry name" value="Cro/C1-type_HTH"/>
</dbReference>
<accession>A0AAE3GWS6</accession>
<organism evidence="3 4">
    <name type="scientific">Limnofasciculus baicalensis BBK-W-15</name>
    <dbReference type="NCBI Taxonomy" id="2699891"/>
    <lineage>
        <taxon>Bacteria</taxon>
        <taxon>Bacillati</taxon>
        <taxon>Cyanobacteriota</taxon>
        <taxon>Cyanophyceae</taxon>
        <taxon>Coleofasciculales</taxon>
        <taxon>Coleofasciculaceae</taxon>
        <taxon>Limnofasciculus</taxon>
        <taxon>Limnofasciculus baicalensis</taxon>
    </lineage>
</organism>
<protein>
    <submittedName>
        <fullName evidence="3">Helix-turn-helix domain-containing protein</fullName>
    </submittedName>
</protein>
<evidence type="ECO:0000256" key="1">
    <source>
        <dbReference type="ARBA" id="ARBA00023125"/>
    </source>
</evidence>
<proteinExistence type="predicted"/>
<dbReference type="GO" id="GO:0003677">
    <property type="term" value="F:DNA binding"/>
    <property type="evidence" value="ECO:0007669"/>
    <property type="project" value="UniProtKB-KW"/>
</dbReference>
<reference evidence="3" key="1">
    <citation type="submission" date="2022-06" db="EMBL/GenBank/DDBJ databases">
        <title>New cyanobacteria of genus Symplocastrum in benthos of Lake Baikal.</title>
        <authorList>
            <person name="Sorokovikova E."/>
            <person name="Tikhonova I."/>
            <person name="Krasnopeev A."/>
            <person name="Evseev P."/>
            <person name="Gladkikh A."/>
            <person name="Belykh O."/>
        </authorList>
    </citation>
    <scope>NUCLEOTIDE SEQUENCE</scope>
    <source>
        <strain evidence="3">BBK-W-15</strain>
    </source>
</reference>
<dbReference type="RefSeq" id="WP_254013952.1">
    <property type="nucleotide sequence ID" value="NZ_JAMZMM010000296.1"/>
</dbReference>
<dbReference type="PANTHER" id="PTHR46558:SF4">
    <property type="entry name" value="DNA-BIDING PHAGE PROTEIN"/>
    <property type="match status" value="1"/>
</dbReference>
<gene>
    <name evidence="3" type="ORF">NJ959_22550</name>
</gene>
<dbReference type="InterPro" id="IPR010982">
    <property type="entry name" value="Lambda_DNA-bd_dom_sf"/>
</dbReference>
<evidence type="ECO:0000313" key="4">
    <source>
        <dbReference type="Proteomes" id="UP001204953"/>
    </source>
</evidence>
<dbReference type="SUPFAM" id="SSF47413">
    <property type="entry name" value="lambda repressor-like DNA-binding domains"/>
    <property type="match status" value="1"/>
</dbReference>
<evidence type="ECO:0000313" key="3">
    <source>
        <dbReference type="EMBL" id="MCP2731208.1"/>
    </source>
</evidence>
<evidence type="ECO:0000259" key="2">
    <source>
        <dbReference type="PROSITE" id="PS50943"/>
    </source>
</evidence>
<dbReference type="CDD" id="cd00093">
    <property type="entry name" value="HTH_XRE"/>
    <property type="match status" value="1"/>
</dbReference>
<dbReference type="SMART" id="SM00530">
    <property type="entry name" value="HTH_XRE"/>
    <property type="match status" value="1"/>
</dbReference>
<feature type="domain" description="HTH cro/C1-type" evidence="2">
    <location>
        <begin position="14"/>
        <end position="70"/>
    </location>
</feature>
<dbReference type="Proteomes" id="UP001204953">
    <property type="component" value="Unassembled WGS sequence"/>
</dbReference>
<sequence length="81" mass="8892">MKQKRFGQDLESDLKKLRERAGLSQSALAKLVGVTGKTVSNWERGVTRVDLSLSQVKELSSVLGVTLEELTNFVVSISVDD</sequence>
<keyword evidence="1" id="KW-0238">DNA-binding</keyword>
<dbReference type="EMBL" id="JAMZMM010000296">
    <property type="protein sequence ID" value="MCP2731208.1"/>
    <property type="molecule type" value="Genomic_DNA"/>
</dbReference>
<comment type="caution">
    <text evidence="3">The sequence shown here is derived from an EMBL/GenBank/DDBJ whole genome shotgun (WGS) entry which is preliminary data.</text>
</comment>
<dbReference type="Gene3D" id="1.10.260.40">
    <property type="entry name" value="lambda repressor-like DNA-binding domains"/>
    <property type="match status" value="1"/>
</dbReference>
<keyword evidence="4" id="KW-1185">Reference proteome</keyword>
<dbReference type="Pfam" id="PF01381">
    <property type="entry name" value="HTH_3"/>
    <property type="match status" value="1"/>
</dbReference>
<dbReference type="AlphaFoldDB" id="A0AAE3GWS6"/>
<dbReference type="PANTHER" id="PTHR46558">
    <property type="entry name" value="TRACRIPTIONAL REGULATORY PROTEIN-RELATED-RELATED"/>
    <property type="match status" value="1"/>
</dbReference>